<proteinExistence type="predicted"/>
<comment type="caution">
    <text evidence="1">The sequence shown here is derived from an EMBL/GenBank/DDBJ whole genome shotgun (WGS) entry which is preliminary data.</text>
</comment>
<keyword evidence="2" id="KW-1185">Reference proteome</keyword>
<sequence>MIVLEEQTSFAVCQFANVEFSKGPLFMRMKLHSCPHPFHLSFLGQLFHSALPTLYQIPPQTYFLSINRARAFVAHKPFFSRGAHLKQRVHKDEFVHRCFLHDHLILKELSLWIIKTQRAELDVISICEMFTVKLPSQDGITQFKAERLTTDTQMLG</sequence>
<dbReference type="Proteomes" id="UP001283361">
    <property type="component" value="Unassembled WGS sequence"/>
</dbReference>
<organism evidence="1 2">
    <name type="scientific">Elysia crispata</name>
    <name type="common">lettuce slug</name>
    <dbReference type="NCBI Taxonomy" id="231223"/>
    <lineage>
        <taxon>Eukaryota</taxon>
        <taxon>Metazoa</taxon>
        <taxon>Spiralia</taxon>
        <taxon>Lophotrochozoa</taxon>
        <taxon>Mollusca</taxon>
        <taxon>Gastropoda</taxon>
        <taxon>Heterobranchia</taxon>
        <taxon>Euthyneura</taxon>
        <taxon>Panpulmonata</taxon>
        <taxon>Sacoglossa</taxon>
        <taxon>Placobranchoidea</taxon>
        <taxon>Plakobranchidae</taxon>
        <taxon>Elysia</taxon>
    </lineage>
</organism>
<gene>
    <name evidence="1" type="ORF">RRG08_036120</name>
</gene>
<evidence type="ECO:0000313" key="1">
    <source>
        <dbReference type="EMBL" id="KAK3789827.1"/>
    </source>
</evidence>
<accession>A0AAE1E0S6</accession>
<name>A0AAE1E0S6_9GAST</name>
<reference evidence="1" key="1">
    <citation type="journal article" date="2023" name="G3 (Bethesda)">
        <title>A reference genome for the long-term kleptoplast-retaining sea slug Elysia crispata morphotype clarki.</title>
        <authorList>
            <person name="Eastman K.E."/>
            <person name="Pendleton A.L."/>
            <person name="Shaikh M.A."/>
            <person name="Suttiyut T."/>
            <person name="Ogas R."/>
            <person name="Tomko P."/>
            <person name="Gavelis G."/>
            <person name="Widhalm J.R."/>
            <person name="Wisecaver J.H."/>
        </authorList>
    </citation>
    <scope>NUCLEOTIDE SEQUENCE</scope>
    <source>
        <strain evidence="1">ECLA1</strain>
    </source>
</reference>
<evidence type="ECO:0000313" key="2">
    <source>
        <dbReference type="Proteomes" id="UP001283361"/>
    </source>
</evidence>
<dbReference type="EMBL" id="JAWDGP010001628">
    <property type="protein sequence ID" value="KAK3789827.1"/>
    <property type="molecule type" value="Genomic_DNA"/>
</dbReference>
<protein>
    <submittedName>
        <fullName evidence="1">Uncharacterized protein</fullName>
    </submittedName>
</protein>
<dbReference type="AlphaFoldDB" id="A0AAE1E0S6"/>